<dbReference type="InterPro" id="IPR049227">
    <property type="entry name" value="DUF6824"/>
</dbReference>
<gene>
    <name evidence="2" type="ORF">CYCCA115_LOCUS12183</name>
</gene>
<evidence type="ECO:0000313" key="3">
    <source>
        <dbReference type="Proteomes" id="UP001295423"/>
    </source>
</evidence>
<evidence type="ECO:0000313" key="2">
    <source>
        <dbReference type="EMBL" id="CAJ1949610.1"/>
    </source>
</evidence>
<reference evidence="2" key="1">
    <citation type="submission" date="2023-08" db="EMBL/GenBank/DDBJ databases">
        <authorList>
            <person name="Audoor S."/>
            <person name="Bilcke G."/>
        </authorList>
    </citation>
    <scope>NUCLEOTIDE SEQUENCE</scope>
</reference>
<sequence length="332" mass="35793">MAAESVPDGNTILFGRGKACNYHPGNQRMRSIISNYKTQYRSASKGEKAKLVRKVYDELVGGGMKFMKQTEGGDGWEDVDESAAIQKVGHVLRHKLKPTSIEKKSLAQDASGNASHGERLKCTSNSSSIRNLAQEVAGLHKVADVPLSLRTWLPLTGSALHNDGGLGQSLTRMPTRIQCSVGSNPRNEDLSQHLSMLSSIGALQQQIGRTSLPQGPGLPSTDDLLQNKNHRRGLVQHRADGFNGHGVANRLQNQLAQMELERQRSTLSALMGPLTPSGLPPLLSSRNQLSISGQGNLLGLLADANSQFNPVPSDDPMFWIRLAAASLLNKGS</sequence>
<keyword evidence="3" id="KW-1185">Reference proteome</keyword>
<organism evidence="2 3">
    <name type="scientific">Cylindrotheca closterium</name>
    <dbReference type="NCBI Taxonomy" id="2856"/>
    <lineage>
        <taxon>Eukaryota</taxon>
        <taxon>Sar</taxon>
        <taxon>Stramenopiles</taxon>
        <taxon>Ochrophyta</taxon>
        <taxon>Bacillariophyta</taxon>
        <taxon>Bacillariophyceae</taxon>
        <taxon>Bacillariophycidae</taxon>
        <taxon>Bacillariales</taxon>
        <taxon>Bacillariaceae</taxon>
        <taxon>Cylindrotheca</taxon>
    </lineage>
</organism>
<proteinExistence type="predicted"/>
<dbReference type="AlphaFoldDB" id="A0AAD2JHB6"/>
<feature type="domain" description="DUF6824" evidence="1">
    <location>
        <begin position="12"/>
        <end position="93"/>
    </location>
</feature>
<protein>
    <recommendedName>
        <fullName evidence="1">DUF6824 domain-containing protein</fullName>
    </recommendedName>
</protein>
<evidence type="ECO:0000259" key="1">
    <source>
        <dbReference type="Pfam" id="PF20710"/>
    </source>
</evidence>
<dbReference type="EMBL" id="CAKOGP040001758">
    <property type="protein sequence ID" value="CAJ1949610.1"/>
    <property type="molecule type" value="Genomic_DNA"/>
</dbReference>
<dbReference type="Proteomes" id="UP001295423">
    <property type="component" value="Unassembled WGS sequence"/>
</dbReference>
<comment type="caution">
    <text evidence="2">The sequence shown here is derived from an EMBL/GenBank/DDBJ whole genome shotgun (WGS) entry which is preliminary data.</text>
</comment>
<name>A0AAD2JHB6_9STRA</name>
<accession>A0AAD2JHB6</accession>
<dbReference type="Pfam" id="PF20710">
    <property type="entry name" value="DUF6824"/>
    <property type="match status" value="1"/>
</dbReference>